<gene>
    <name evidence="2" type="ORF">OG579_16625</name>
</gene>
<reference evidence="2 3" key="1">
    <citation type="submission" date="2022-10" db="EMBL/GenBank/DDBJ databases">
        <title>The complete genomes of actinobacterial strains from the NBC collection.</title>
        <authorList>
            <person name="Joergensen T.S."/>
            <person name="Alvarez Arevalo M."/>
            <person name="Sterndorff E.B."/>
            <person name="Faurdal D."/>
            <person name="Vuksanovic O."/>
            <person name="Mourched A.-S."/>
            <person name="Charusanti P."/>
            <person name="Shaw S."/>
            <person name="Blin K."/>
            <person name="Weber T."/>
        </authorList>
    </citation>
    <scope>NUCLEOTIDE SEQUENCE [LARGE SCALE GENOMIC DNA]</scope>
    <source>
        <strain evidence="2 3">NBC_00319</strain>
    </source>
</reference>
<evidence type="ECO:0000313" key="2">
    <source>
        <dbReference type="EMBL" id="WUM19314.1"/>
    </source>
</evidence>
<dbReference type="KEGG" id="whr:OG579_16625"/>
<protein>
    <submittedName>
        <fullName evidence="2">Helix-turn-helix domain-containing protein</fullName>
    </submittedName>
</protein>
<organism evidence="2 3">
    <name type="scientific">Williamsia herbipolensis</name>
    <dbReference type="NCBI Taxonomy" id="1603258"/>
    <lineage>
        <taxon>Bacteria</taxon>
        <taxon>Bacillati</taxon>
        <taxon>Actinomycetota</taxon>
        <taxon>Actinomycetes</taxon>
        <taxon>Mycobacteriales</taxon>
        <taxon>Nocardiaceae</taxon>
        <taxon>Williamsia</taxon>
    </lineage>
</organism>
<dbReference type="PANTHER" id="PTHR33744:SF1">
    <property type="entry name" value="DNA-BINDING TRANSCRIPTIONAL ACTIVATOR ADER"/>
    <property type="match status" value="1"/>
</dbReference>
<feature type="domain" description="PucR C-terminal helix-turn-helix" evidence="1">
    <location>
        <begin position="361"/>
        <end position="418"/>
    </location>
</feature>
<dbReference type="Proteomes" id="UP001432128">
    <property type="component" value="Chromosome"/>
</dbReference>
<evidence type="ECO:0000313" key="3">
    <source>
        <dbReference type="Proteomes" id="UP001432128"/>
    </source>
</evidence>
<dbReference type="RefSeq" id="WP_328856834.1">
    <property type="nucleotide sequence ID" value="NZ_CP108021.1"/>
</dbReference>
<dbReference type="InterPro" id="IPR051448">
    <property type="entry name" value="CdaR-like_regulators"/>
</dbReference>
<dbReference type="AlphaFoldDB" id="A0AAU4JZT6"/>
<dbReference type="Gene3D" id="1.10.10.2840">
    <property type="entry name" value="PucR C-terminal helix-turn-helix domain"/>
    <property type="match status" value="1"/>
</dbReference>
<dbReference type="EMBL" id="CP108021">
    <property type="protein sequence ID" value="WUM19314.1"/>
    <property type="molecule type" value="Genomic_DNA"/>
</dbReference>
<dbReference type="Pfam" id="PF13556">
    <property type="entry name" value="HTH_30"/>
    <property type="match status" value="1"/>
</dbReference>
<name>A0AAU4JZT6_9NOCA</name>
<proteinExistence type="predicted"/>
<dbReference type="InterPro" id="IPR042070">
    <property type="entry name" value="PucR_C-HTH_sf"/>
</dbReference>
<dbReference type="InterPro" id="IPR025736">
    <property type="entry name" value="PucR_C-HTH_dom"/>
</dbReference>
<evidence type="ECO:0000259" key="1">
    <source>
        <dbReference type="Pfam" id="PF13556"/>
    </source>
</evidence>
<dbReference type="PANTHER" id="PTHR33744">
    <property type="entry name" value="CARBOHYDRATE DIACID REGULATOR"/>
    <property type="match status" value="1"/>
</dbReference>
<accession>A0AAU4JZT6</accession>
<sequence length="427" mass="45071">MYAHTPTTTAFARPDARPLAAIGYAVRELLRGRNGATGIDADIKHLGVRISCAAMTLVGSRRTPAPAHTPGHLESAIAAAAMAAVADAEEFEPAVADDDIAQTIASAVAMWTRDGIDLSAILSVVGSAFDTVVRAVTEPDGAPSPDAASDDGVDRAQTLRALSLLIDIRGRVISIVTRAFVAEADHELTPPTDSPRESFVTEVLAGRMHVHQSAELGVAPAERYQVLALVADADAPTWRRLRTVVADVLGDRALCLLGARGGTVIVPLYRPDDAVDTDTVEALRGAMGADVTCTSVVGGPTEVPRLAAEADELLELARAIGKPPGLYGLADLVIEYQVTRPGPARDRLAAMIRPLEDNAQLLETLRIHMSCGLNRRETARRLSIHPNTVDNRMTKVSEAIGLDLSRPRSIAQTQSAILAFDAAGAAH</sequence>
<keyword evidence="3" id="KW-1185">Reference proteome</keyword>